<keyword evidence="2" id="KW-1185">Reference proteome</keyword>
<name>A0ACC1JPD0_9FUNG</name>
<sequence length="255" mass="28096">MKRVVISDDSESDFEVISTSSNAAKRRDIHKDVVAGNGTAPLEALYAQQRLVEAEMADIDKEMAKLKRRRATKASRLRSIQEQIDAAARAVQTQKNERLRCGYEQSDFPWSDSIHALLRRVFKIDSFRDNQEAVINATLDNRDVVVIMPTGGGKSLCYQLPALVSSGLTLVVSPLIALMVDQVLQLKELGINAEALTSESANAKAINDKIRLLYTPAKRQSEASSGGSGTDELRLLYVSPEKIVGGKRLLPMIEK</sequence>
<evidence type="ECO:0000313" key="2">
    <source>
        <dbReference type="Proteomes" id="UP001140066"/>
    </source>
</evidence>
<dbReference type="EMBL" id="JANBUK010004283">
    <property type="protein sequence ID" value="KAJ2764459.1"/>
    <property type="molecule type" value="Genomic_DNA"/>
</dbReference>
<protein>
    <submittedName>
        <fullName evidence="1">Uncharacterized protein</fullName>
    </submittedName>
</protein>
<comment type="caution">
    <text evidence="1">The sequence shown here is derived from an EMBL/GenBank/DDBJ whole genome shotgun (WGS) entry which is preliminary data.</text>
</comment>
<accession>A0ACC1JPD0</accession>
<organism evidence="1 2">
    <name type="scientific">Coemansia linderi</name>
    <dbReference type="NCBI Taxonomy" id="2663919"/>
    <lineage>
        <taxon>Eukaryota</taxon>
        <taxon>Fungi</taxon>
        <taxon>Fungi incertae sedis</taxon>
        <taxon>Zoopagomycota</taxon>
        <taxon>Kickxellomycotina</taxon>
        <taxon>Kickxellomycetes</taxon>
        <taxon>Kickxellales</taxon>
        <taxon>Kickxellaceae</taxon>
        <taxon>Coemansia</taxon>
    </lineage>
</organism>
<dbReference type="Proteomes" id="UP001140066">
    <property type="component" value="Unassembled WGS sequence"/>
</dbReference>
<feature type="non-terminal residue" evidence="1">
    <location>
        <position position="255"/>
    </location>
</feature>
<reference evidence="1" key="1">
    <citation type="submission" date="2022-07" db="EMBL/GenBank/DDBJ databases">
        <title>Phylogenomic reconstructions and comparative analyses of Kickxellomycotina fungi.</title>
        <authorList>
            <person name="Reynolds N.K."/>
            <person name="Stajich J.E."/>
            <person name="Barry K."/>
            <person name="Grigoriev I.V."/>
            <person name="Crous P."/>
            <person name="Smith M.E."/>
        </authorList>
    </citation>
    <scope>NUCLEOTIDE SEQUENCE</scope>
    <source>
        <strain evidence="1">BCRC 34191</strain>
    </source>
</reference>
<evidence type="ECO:0000313" key="1">
    <source>
        <dbReference type="EMBL" id="KAJ2764459.1"/>
    </source>
</evidence>
<proteinExistence type="predicted"/>
<gene>
    <name evidence="1" type="ORF">GGI18_006440</name>
</gene>